<organism evidence="1 3">
    <name type="scientific">Hyaloperonospora brassicae</name>
    <name type="common">Brassica downy mildew</name>
    <name type="synonym">Peronospora brassicae</name>
    <dbReference type="NCBI Taxonomy" id="162125"/>
    <lineage>
        <taxon>Eukaryota</taxon>
        <taxon>Sar</taxon>
        <taxon>Stramenopiles</taxon>
        <taxon>Oomycota</taxon>
        <taxon>Peronosporomycetes</taxon>
        <taxon>Peronosporales</taxon>
        <taxon>Peronosporaceae</taxon>
        <taxon>Hyaloperonospora</taxon>
    </lineage>
</organism>
<reference evidence="1" key="1">
    <citation type="submission" date="2022-12" db="EMBL/GenBank/DDBJ databases">
        <authorList>
            <person name="Webb A."/>
        </authorList>
    </citation>
    <scope>NUCLEOTIDE SEQUENCE</scope>
    <source>
        <strain evidence="1">Hp1</strain>
    </source>
</reference>
<sequence>MRLRRVCTVCAQESSGHKDEGPAALVLTAEGDMRSALSNLKAAAGGRRCISDENGCRVGDEPHRAAVNDLVTYCEQARLAVVATTTG</sequence>
<evidence type="ECO:0000313" key="1">
    <source>
        <dbReference type="EMBL" id="CAI5740483.1"/>
    </source>
</evidence>
<evidence type="ECO:0000313" key="3">
    <source>
        <dbReference type="Proteomes" id="UP001162031"/>
    </source>
</evidence>
<dbReference type="Gene3D" id="1.10.8.60">
    <property type="match status" value="1"/>
</dbReference>
<dbReference type="EMBL" id="CANTFL010001445">
    <property type="protein sequence ID" value="CAI5740489.1"/>
    <property type="molecule type" value="Genomic_DNA"/>
</dbReference>
<evidence type="ECO:0000313" key="2">
    <source>
        <dbReference type="EMBL" id="CAI5740489.1"/>
    </source>
</evidence>
<accession>A0AAV0UW40</accession>
<keyword evidence="3" id="KW-1185">Reference proteome</keyword>
<dbReference type="EMBL" id="CANTFL010001445">
    <property type="protein sequence ID" value="CAI5740483.1"/>
    <property type="molecule type" value="Genomic_DNA"/>
</dbReference>
<protein>
    <submittedName>
        <fullName evidence="1">Uncharacterized protein</fullName>
    </submittedName>
</protein>
<comment type="caution">
    <text evidence="1">The sequence shown here is derived from an EMBL/GenBank/DDBJ whole genome shotgun (WGS) entry which is preliminary data.</text>
</comment>
<dbReference type="AlphaFoldDB" id="A0AAV0UW40"/>
<name>A0AAV0UW40_HYABA</name>
<dbReference type="Proteomes" id="UP001162031">
    <property type="component" value="Unassembled WGS sequence"/>
</dbReference>
<gene>
    <name evidence="1" type="ORF">HBR001_LOCUS8163</name>
    <name evidence="2" type="ORF">HBR001_LOCUS8165</name>
</gene>
<proteinExistence type="predicted"/>